<gene>
    <name evidence="1" type="ORF">ACFQ3J_25140</name>
</gene>
<protein>
    <submittedName>
        <fullName evidence="1">Uncharacterized protein</fullName>
    </submittedName>
</protein>
<keyword evidence="2" id="KW-1185">Reference proteome</keyword>
<reference evidence="2" key="1">
    <citation type="journal article" date="2019" name="Int. J. Syst. Evol. Microbiol.">
        <title>The Global Catalogue of Microorganisms (GCM) 10K type strain sequencing project: providing services to taxonomists for standard genome sequencing and annotation.</title>
        <authorList>
            <consortium name="The Broad Institute Genomics Platform"/>
            <consortium name="The Broad Institute Genome Sequencing Center for Infectious Disease"/>
            <person name="Wu L."/>
            <person name="Ma J."/>
        </authorList>
    </citation>
    <scope>NUCLEOTIDE SEQUENCE [LARGE SCALE GENOMIC DNA]</scope>
    <source>
        <strain evidence="2">CCUG 53519</strain>
    </source>
</reference>
<evidence type="ECO:0000313" key="2">
    <source>
        <dbReference type="Proteomes" id="UP001597169"/>
    </source>
</evidence>
<name>A0ABW3PZ86_9BACL</name>
<sequence length="238" mass="27863">MKNALFIGSTDISDLLQYASKILTVSGKKVLLVDGTEERYIRYGTPLPNENIKVVEFEEFDVAVGFEDIKELDEYLVEHHQYESIILHFSGNKFLEWNDFQRFDHKYIATSSEKMSLDKTIRSLQTLYEETEKDEQQIQFTKIVVNGIESDLASEYLETVLGPLPIKWAEEVIELYFDEIDYSIKVNNQHEGKINIRKLSRHYKRALEDLSEALSDMETREMKAVMKQVIRRSYGWGK</sequence>
<dbReference type="EMBL" id="JBHTKX010000009">
    <property type="protein sequence ID" value="MFD1131410.1"/>
    <property type="molecule type" value="Genomic_DNA"/>
</dbReference>
<dbReference type="Proteomes" id="UP001597169">
    <property type="component" value="Unassembled WGS sequence"/>
</dbReference>
<proteinExistence type="predicted"/>
<accession>A0ABW3PZ86</accession>
<comment type="caution">
    <text evidence="1">The sequence shown here is derived from an EMBL/GenBank/DDBJ whole genome shotgun (WGS) entry which is preliminary data.</text>
</comment>
<organism evidence="1 2">
    <name type="scientific">Paenibacillus provencensis</name>
    <dbReference type="NCBI Taxonomy" id="441151"/>
    <lineage>
        <taxon>Bacteria</taxon>
        <taxon>Bacillati</taxon>
        <taxon>Bacillota</taxon>
        <taxon>Bacilli</taxon>
        <taxon>Bacillales</taxon>
        <taxon>Paenibacillaceae</taxon>
        <taxon>Paenibacillus</taxon>
    </lineage>
</organism>
<dbReference type="RefSeq" id="WP_090727814.1">
    <property type="nucleotide sequence ID" value="NZ_JBHTKX010000009.1"/>
</dbReference>
<evidence type="ECO:0000313" key="1">
    <source>
        <dbReference type="EMBL" id="MFD1131410.1"/>
    </source>
</evidence>